<dbReference type="InterPro" id="IPR029062">
    <property type="entry name" value="Class_I_gatase-like"/>
</dbReference>
<dbReference type="GO" id="GO:0005737">
    <property type="term" value="C:cytoplasm"/>
    <property type="evidence" value="ECO:0007669"/>
    <property type="project" value="TreeGrafter"/>
</dbReference>
<organism evidence="3 4">
    <name type="scientific">Methanoculleus sediminis</name>
    <dbReference type="NCBI Taxonomy" id="1550566"/>
    <lineage>
        <taxon>Archaea</taxon>
        <taxon>Methanobacteriati</taxon>
        <taxon>Methanobacteriota</taxon>
        <taxon>Stenosarchaea group</taxon>
        <taxon>Methanomicrobia</taxon>
        <taxon>Methanomicrobiales</taxon>
        <taxon>Methanomicrobiaceae</taxon>
        <taxon>Methanoculleus</taxon>
    </lineage>
</organism>
<dbReference type="PATRIC" id="fig|1550566.3.peg.801"/>
<accession>A0A0H1QZ15</accession>
<dbReference type="AlphaFoldDB" id="A0A0H1QZ15"/>
<comment type="caution">
    <text evidence="3">The sequence shown here is derived from an EMBL/GenBank/DDBJ whole genome shotgun (WGS) entry which is preliminary data.</text>
</comment>
<dbReference type="InterPro" id="IPR002818">
    <property type="entry name" value="DJ-1/PfpI"/>
</dbReference>
<dbReference type="Pfam" id="PF01965">
    <property type="entry name" value="DJ-1_PfpI"/>
    <property type="match status" value="1"/>
</dbReference>
<dbReference type="STRING" id="1550566.SZ63_03735"/>
<dbReference type="EMBL" id="JXOJ01000002">
    <property type="protein sequence ID" value="KLK88173.1"/>
    <property type="molecule type" value="Genomic_DNA"/>
</dbReference>
<dbReference type="NCBIfam" id="TIGR01382">
    <property type="entry name" value="PfpI"/>
    <property type="match status" value="1"/>
</dbReference>
<protein>
    <recommendedName>
        <fullName evidence="2">DJ-1/PfpI domain-containing protein</fullName>
    </recommendedName>
</protein>
<dbReference type="InterPro" id="IPR006286">
    <property type="entry name" value="C56_PfpI-like"/>
</dbReference>
<evidence type="ECO:0000313" key="4">
    <source>
        <dbReference type="Proteomes" id="UP000035301"/>
    </source>
</evidence>
<feature type="domain" description="DJ-1/PfpI" evidence="2">
    <location>
        <begin position="2"/>
        <end position="167"/>
    </location>
</feature>
<dbReference type="CDD" id="cd03135">
    <property type="entry name" value="GATase1_DJ-1"/>
    <property type="match status" value="1"/>
</dbReference>
<dbReference type="Gene3D" id="3.40.50.880">
    <property type="match status" value="1"/>
</dbReference>
<sequence length="171" mass="17896">MKLLLAIAPERFRDEELEIPKRTFEEGGIGVDLASTVAGTCTGMLGCTAEAAMTFEDVDPGDYAGIVVVGGSGSEEHLWGSERLRNLVRSFFEQGKVVAAICLAPVVLARAGVLAGRQATVYPSPAAVSEMKKAGANLLEIPVVADMQVVTANGPEAAAQFADTIITKLEC</sequence>
<dbReference type="PANTHER" id="PTHR48094">
    <property type="entry name" value="PROTEIN/NUCLEIC ACID DEGLYCASE DJ-1-RELATED"/>
    <property type="match status" value="1"/>
</dbReference>
<keyword evidence="4" id="KW-1185">Reference proteome</keyword>
<dbReference type="PANTHER" id="PTHR48094:SF12">
    <property type="entry name" value="PARKINSON DISEASE PROTEIN 7 HOMOLOG"/>
    <property type="match status" value="1"/>
</dbReference>
<dbReference type="OrthoDB" id="82036at2157"/>
<name>A0A0H1QZ15_9EURY</name>
<evidence type="ECO:0000313" key="3">
    <source>
        <dbReference type="EMBL" id="KLK88173.1"/>
    </source>
</evidence>
<dbReference type="Proteomes" id="UP000035301">
    <property type="component" value="Unassembled WGS sequence"/>
</dbReference>
<evidence type="ECO:0000256" key="1">
    <source>
        <dbReference type="ARBA" id="ARBA00008542"/>
    </source>
</evidence>
<gene>
    <name evidence="3" type="ORF">SZ63_03735</name>
</gene>
<comment type="similarity">
    <text evidence="1">Belongs to the peptidase C56 family.</text>
</comment>
<proteinExistence type="inferred from homology"/>
<dbReference type="RefSeq" id="WP_048181405.1">
    <property type="nucleotide sequence ID" value="NZ_JXOJ01000002.1"/>
</dbReference>
<evidence type="ECO:0000259" key="2">
    <source>
        <dbReference type="Pfam" id="PF01965"/>
    </source>
</evidence>
<reference evidence="3 4" key="1">
    <citation type="journal article" date="2015" name="Int. J. Syst. Evol. Microbiol.">
        <title>Methanoculleus sediminis sp. nov., a methanogen from sediments near a submarine mud volcano.</title>
        <authorList>
            <person name="Chen S.C."/>
            <person name="Chen M.F."/>
            <person name="Lai M.C."/>
            <person name="Weng C.Y."/>
            <person name="Wu S.Y."/>
            <person name="Lin S."/>
            <person name="Yang T.F."/>
            <person name="Chen P.C."/>
        </authorList>
    </citation>
    <scope>NUCLEOTIDE SEQUENCE [LARGE SCALE GENOMIC DNA]</scope>
    <source>
        <strain evidence="3 4">S3Fa</strain>
    </source>
</reference>
<dbReference type="SUPFAM" id="SSF52317">
    <property type="entry name" value="Class I glutamine amidotransferase-like"/>
    <property type="match status" value="1"/>
</dbReference>
<dbReference type="InterPro" id="IPR050325">
    <property type="entry name" value="Prot/Nucl_acid_deglycase"/>
</dbReference>